<dbReference type="AlphaFoldDB" id="A0A834GBQ1"/>
<dbReference type="EMBL" id="WJXA01000011">
    <property type="protein sequence ID" value="KAF7126930.1"/>
    <property type="molecule type" value="Genomic_DNA"/>
</dbReference>
<reference evidence="1" key="1">
    <citation type="submission" date="2019-11" db="EMBL/GenBank/DDBJ databases">
        <authorList>
            <person name="Liu Y."/>
            <person name="Hou J."/>
            <person name="Li T.-Q."/>
            <person name="Guan C.-H."/>
            <person name="Wu X."/>
            <person name="Wu H.-Z."/>
            <person name="Ling F."/>
            <person name="Zhang R."/>
            <person name="Shi X.-G."/>
            <person name="Ren J.-P."/>
            <person name="Chen E.-F."/>
            <person name="Sun J.-M."/>
        </authorList>
    </citation>
    <scope>NUCLEOTIDE SEQUENCE</scope>
    <source>
        <strain evidence="1">Adult_tree_wgs_1</strain>
        <tissue evidence="1">Leaves</tissue>
    </source>
</reference>
<accession>A0A834GBQ1</accession>
<keyword evidence="2" id="KW-1185">Reference proteome</keyword>
<organism evidence="1 2">
    <name type="scientific">Rhododendron simsii</name>
    <name type="common">Sims's rhododendron</name>
    <dbReference type="NCBI Taxonomy" id="118357"/>
    <lineage>
        <taxon>Eukaryota</taxon>
        <taxon>Viridiplantae</taxon>
        <taxon>Streptophyta</taxon>
        <taxon>Embryophyta</taxon>
        <taxon>Tracheophyta</taxon>
        <taxon>Spermatophyta</taxon>
        <taxon>Magnoliopsida</taxon>
        <taxon>eudicotyledons</taxon>
        <taxon>Gunneridae</taxon>
        <taxon>Pentapetalae</taxon>
        <taxon>asterids</taxon>
        <taxon>Ericales</taxon>
        <taxon>Ericaceae</taxon>
        <taxon>Ericoideae</taxon>
        <taxon>Rhodoreae</taxon>
        <taxon>Rhododendron</taxon>
    </lineage>
</organism>
<evidence type="ECO:0000313" key="2">
    <source>
        <dbReference type="Proteomes" id="UP000626092"/>
    </source>
</evidence>
<gene>
    <name evidence="1" type="ORF">RHSIM_Rhsim11G0098100</name>
</gene>
<protein>
    <submittedName>
        <fullName evidence="1">Uncharacterized protein</fullName>
    </submittedName>
</protein>
<evidence type="ECO:0000313" key="1">
    <source>
        <dbReference type="EMBL" id="KAF7126930.1"/>
    </source>
</evidence>
<comment type="caution">
    <text evidence="1">The sequence shown here is derived from an EMBL/GenBank/DDBJ whole genome shotgun (WGS) entry which is preliminary data.</text>
</comment>
<name>A0A834GBQ1_RHOSS</name>
<proteinExistence type="predicted"/>
<sequence length="88" mass="10191">MQIFACFQQLAHIMDATALVVLIRLPPQIFHLVDEDILMAEDTGKHGSELNQTTDNYVKVFTFLRKFKNIVHGRSWTRRSRNPPHAKS</sequence>
<dbReference type="Proteomes" id="UP000626092">
    <property type="component" value="Unassembled WGS sequence"/>
</dbReference>